<organism evidence="2 3">
    <name type="scientific">Zongyangia hominis</name>
    <dbReference type="NCBI Taxonomy" id="2763677"/>
    <lineage>
        <taxon>Bacteria</taxon>
        <taxon>Bacillati</taxon>
        <taxon>Bacillota</taxon>
        <taxon>Clostridia</taxon>
        <taxon>Eubacteriales</taxon>
        <taxon>Oscillospiraceae</taxon>
        <taxon>Zongyangia</taxon>
    </lineage>
</organism>
<dbReference type="Proteomes" id="UP000660861">
    <property type="component" value="Unassembled WGS sequence"/>
</dbReference>
<dbReference type="EMBL" id="JACRTC010000002">
    <property type="protein sequence ID" value="MBC8569949.1"/>
    <property type="molecule type" value="Genomic_DNA"/>
</dbReference>
<proteinExistence type="predicted"/>
<reference evidence="2" key="1">
    <citation type="submission" date="2020-08" db="EMBL/GenBank/DDBJ databases">
        <title>Genome public.</title>
        <authorList>
            <person name="Liu C."/>
            <person name="Sun Q."/>
        </authorList>
    </citation>
    <scope>NUCLEOTIDE SEQUENCE</scope>
    <source>
        <strain evidence="2">NSJ-54</strain>
    </source>
</reference>
<feature type="region of interest" description="Disordered" evidence="1">
    <location>
        <begin position="46"/>
        <end position="69"/>
    </location>
</feature>
<gene>
    <name evidence="2" type="ORF">H8709_03810</name>
</gene>
<sequence>MSKIKLLLDVVEDARAVADSLIPVIEKFKNLAESLQAVADALASTETKAERVDAHPEEPKALPQEAKAEATPSLEQVRAVLADKSRKGHTAEIRALLQKYGAAKLSGIDPVHYEALVAEAEVLGDGN</sequence>
<feature type="compositionally biased region" description="Basic and acidic residues" evidence="1">
    <location>
        <begin position="47"/>
        <end position="60"/>
    </location>
</feature>
<evidence type="ECO:0000256" key="1">
    <source>
        <dbReference type="SAM" id="MobiDB-lite"/>
    </source>
</evidence>
<name>A0A926ECZ6_9FIRM</name>
<evidence type="ECO:0000313" key="2">
    <source>
        <dbReference type="EMBL" id="MBC8569949.1"/>
    </source>
</evidence>
<comment type="caution">
    <text evidence="2">The sequence shown here is derived from an EMBL/GenBank/DDBJ whole genome shotgun (WGS) entry which is preliminary data.</text>
</comment>
<keyword evidence="3" id="KW-1185">Reference proteome</keyword>
<accession>A0A926ECZ6</accession>
<evidence type="ECO:0000313" key="3">
    <source>
        <dbReference type="Proteomes" id="UP000660861"/>
    </source>
</evidence>
<protein>
    <submittedName>
        <fullName evidence="2">rRNA biogenesis protein rrp5</fullName>
    </submittedName>
</protein>
<dbReference type="AlphaFoldDB" id="A0A926ECZ6"/>
<dbReference type="RefSeq" id="WP_262397050.1">
    <property type="nucleotide sequence ID" value="NZ_JACRTC010000002.1"/>
</dbReference>